<sequence>MSRSQGLVASIPLSLSLLCSGSCNAAEAATSTSTSGAPQVDCTKPPEIPADASKEVKDAFTRINEICAQLQLRSVETQLDQSKNAELAQALSGLGKIQGSSGAINNPDNAAHVGQWMAQRLAYKAGTRIGKSLNDAAVPAGSTVVLSIDQSPADSRAKLRIALDTLKRLQTALISAMNAANNQRVDFEAAEQGGEQVSGRSAAALLALVPPAIDAAKGIASLFRSETTISAIAVQSNANVIAAGIAHCAKSASKVITPGLASIQATNKFADARATATQTADRARTMLAAVTAELEQAKANGATNRVKALTRVSTALDTLLKAFDAYDASLTPNAESLLLAAETYGLDKATFVYVTNASFGASGGVVKSTFSSDKFQYRATLQLVYQIVKDDGTVLGAGEIPLTDFAQFAAKDFTEKLNVTPTKPDCT</sequence>
<proteinExistence type="predicted"/>
<evidence type="ECO:0000313" key="3">
    <source>
        <dbReference type="Proteomes" id="UP001595904"/>
    </source>
</evidence>
<dbReference type="EMBL" id="JBHSDU010000015">
    <property type="protein sequence ID" value="MFC4314991.1"/>
    <property type="molecule type" value="Genomic_DNA"/>
</dbReference>
<keyword evidence="1" id="KW-0732">Signal</keyword>
<gene>
    <name evidence="2" type="ORF">ACFPN2_38390</name>
</gene>
<name>A0ABV8T4Y0_9GAMM</name>
<feature type="chain" id="PRO_5045456213" evidence="1">
    <location>
        <begin position="26"/>
        <end position="427"/>
    </location>
</feature>
<organism evidence="2 3">
    <name type="scientific">Steroidobacter flavus</name>
    <dbReference type="NCBI Taxonomy" id="1842136"/>
    <lineage>
        <taxon>Bacteria</taxon>
        <taxon>Pseudomonadati</taxon>
        <taxon>Pseudomonadota</taxon>
        <taxon>Gammaproteobacteria</taxon>
        <taxon>Steroidobacterales</taxon>
        <taxon>Steroidobacteraceae</taxon>
        <taxon>Steroidobacter</taxon>
    </lineage>
</organism>
<feature type="signal peptide" evidence="1">
    <location>
        <begin position="1"/>
        <end position="25"/>
    </location>
</feature>
<evidence type="ECO:0000256" key="1">
    <source>
        <dbReference type="SAM" id="SignalP"/>
    </source>
</evidence>
<reference evidence="3" key="1">
    <citation type="journal article" date="2019" name="Int. J. Syst. Evol. Microbiol.">
        <title>The Global Catalogue of Microorganisms (GCM) 10K type strain sequencing project: providing services to taxonomists for standard genome sequencing and annotation.</title>
        <authorList>
            <consortium name="The Broad Institute Genomics Platform"/>
            <consortium name="The Broad Institute Genome Sequencing Center for Infectious Disease"/>
            <person name="Wu L."/>
            <person name="Ma J."/>
        </authorList>
    </citation>
    <scope>NUCLEOTIDE SEQUENCE [LARGE SCALE GENOMIC DNA]</scope>
    <source>
        <strain evidence="3">CGMCC 1.10759</strain>
    </source>
</reference>
<dbReference type="RefSeq" id="WP_380606608.1">
    <property type="nucleotide sequence ID" value="NZ_JBHSDU010000015.1"/>
</dbReference>
<accession>A0ABV8T4Y0</accession>
<comment type="caution">
    <text evidence="2">The sequence shown here is derived from an EMBL/GenBank/DDBJ whole genome shotgun (WGS) entry which is preliminary data.</text>
</comment>
<keyword evidence="3" id="KW-1185">Reference proteome</keyword>
<dbReference type="Proteomes" id="UP001595904">
    <property type="component" value="Unassembled WGS sequence"/>
</dbReference>
<evidence type="ECO:0000313" key="2">
    <source>
        <dbReference type="EMBL" id="MFC4314991.1"/>
    </source>
</evidence>
<protein>
    <submittedName>
        <fullName evidence="2">Uncharacterized protein</fullName>
    </submittedName>
</protein>